<feature type="chain" id="PRO_5047022763" evidence="2">
    <location>
        <begin position="28"/>
        <end position="263"/>
    </location>
</feature>
<organism evidence="4 5">
    <name type="scientific">Streptomyces tamarix</name>
    <dbReference type="NCBI Taxonomy" id="3078565"/>
    <lineage>
        <taxon>Bacteria</taxon>
        <taxon>Bacillati</taxon>
        <taxon>Actinomycetota</taxon>
        <taxon>Actinomycetes</taxon>
        <taxon>Kitasatosporales</taxon>
        <taxon>Streptomycetaceae</taxon>
        <taxon>Streptomyces</taxon>
    </lineage>
</organism>
<dbReference type="RefSeq" id="WP_315879335.1">
    <property type="nucleotide sequence ID" value="NZ_JAWCTQ010000025.1"/>
</dbReference>
<evidence type="ECO:0000313" key="5">
    <source>
        <dbReference type="Proteomes" id="UP001250181"/>
    </source>
</evidence>
<comment type="caution">
    <text evidence="4">The sequence shown here is derived from an EMBL/GenBank/DDBJ whole genome shotgun (WGS) entry which is preliminary data.</text>
</comment>
<reference evidence="4 5" key="1">
    <citation type="submission" date="2023-09" db="EMBL/GenBank/DDBJ databases">
        <title>Streptomyces sp. nov.: A antagonism against Alternaria gaisen Producing Streptochlin, Isolated from Tamarix root soil.</title>
        <authorList>
            <person name="Chen Y."/>
        </authorList>
    </citation>
    <scope>NUCLEOTIDE SEQUENCE [LARGE SCALE GENOMIC DNA]</scope>
    <source>
        <strain evidence="4 5">TRM76323</strain>
    </source>
</reference>
<name>A0ABU3QNE0_9ACTN</name>
<keyword evidence="2" id="KW-0732">Signal</keyword>
<protein>
    <submittedName>
        <fullName evidence="4">L,D-transpeptidase family protein</fullName>
    </submittedName>
</protein>
<dbReference type="PANTHER" id="PTHR38589:SF1">
    <property type="entry name" value="BLR0621 PROTEIN"/>
    <property type="match status" value="1"/>
</dbReference>
<dbReference type="Proteomes" id="UP001250181">
    <property type="component" value="Unassembled WGS sequence"/>
</dbReference>
<keyword evidence="5" id="KW-1185">Reference proteome</keyword>
<dbReference type="EMBL" id="JAWCTQ010000025">
    <property type="protein sequence ID" value="MDT9684276.1"/>
    <property type="molecule type" value="Genomic_DNA"/>
</dbReference>
<proteinExistence type="predicted"/>
<feature type="compositionally biased region" description="Low complexity" evidence="1">
    <location>
        <begin position="42"/>
        <end position="57"/>
    </location>
</feature>
<evidence type="ECO:0000256" key="2">
    <source>
        <dbReference type="SAM" id="SignalP"/>
    </source>
</evidence>
<sequence>MPVLRRPRRRLLAATLLLALLPLSACAAGGDGAGAGGRDRGPGAATATRSQEGHAPPRAVPGPPAAPASIPGLGPATRAAIPHDSRQALVVQGHGRDVNTGTATLYERRPGTGWTAVSEPWPAHNGVRGWTDHHVQDDLRSPIGVFGLTDAGGLLPDPGAKLPYDQNADFTATGSGSLGEPLEGSFDYVVAINYNRVSGTTPLDLTRPLGEERGGGIWIHVDHDGPTQGCVSLGRAHMRELLRWLDPAHKPVVVMGDVQSLGL</sequence>
<dbReference type="PANTHER" id="PTHR38589">
    <property type="entry name" value="BLR0621 PROTEIN"/>
    <property type="match status" value="1"/>
</dbReference>
<dbReference type="Pfam" id="PF03734">
    <property type="entry name" value="YkuD"/>
    <property type="match status" value="1"/>
</dbReference>
<dbReference type="InterPro" id="IPR005490">
    <property type="entry name" value="LD_TPept_cat_dom"/>
</dbReference>
<accession>A0ABU3QNE0</accession>
<feature type="domain" description="L,D-TPase catalytic" evidence="3">
    <location>
        <begin position="172"/>
        <end position="254"/>
    </location>
</feature>
<evidence type="ECO:0000259" key="3">
    <source>
        <dbReference type="Pfam" id="PF03734"/>
    </source>
</evidence>
<gene>
    <name evidence="4" type="ORF">RND61_19740</name>
</gene>
<feature type="compositionally biased region" description="Low complexity" evidence="1">
    <location>
        <begin position="67"/>
        <end position="76"/>
    </location>
</feature>
<feature type="signal peptide" evidence="2">
    <location>
        <begin position="1"/>
        <end position="27"/>
    </location>
</feature>
<feature type="region of interest" description="Disordered" evidence="1">
    <location>
        <begin position="32"/>
        <end position="79"/>
    </location>
</feature>
<evidence type="ECO:0000256" key="1">
    <source>
        <dbReference type="SAM" id="MobiDB-lite"/>
    </source>
</evidence>
<evidence type="ECO:0000313" key="4">
    <source>
        <dbReference type="EMBL" id="MDT9684276.1"/>
    </source>
</evidence>